<protein>
    <submittedName>
        <fullName evidence="1">Uncharacterized protein</fullName>
    </submittedName>
</protein>
<sequence>MWDRALGILMVLILVALAQTSKAEEFLGKLERVDWETVTVVDCENKKFILRVDGNHRKEAAVFLGKRVLVDFKPDDGHLRAVRFRASQ</sequence>
<evidence type="ECO:0000313" key="2">
    <source>
        <dbReference type="Proteomes" id="UP000006055"/>
    </source>
</evidence>
<dbReference type="EMBL" id="CP003360">
    <property type="protein sequence ID" value="AFM23893.1"/>
    <property type="molecule type" value="Genomic_DNA"/>
</dbReference>
<dbReference type="HOGENOM" id="CLU_2464088_0_0_7"/>
<keyword evidence="2" id="KW-1185">Reference proteome</keyword>
<dbReference type="KEGG" id="dti:Desti_1180"/>
<reference evidence="2" key="1">
    <citation type="submission" date="2012-06" db="EMBL/GenBank/DDBJ databases">
        <title>Complete sequence of chromosome of Desulfomonile tiedjei DSM 6799.</title>
        <authorList>
            <person name="Lucas S."/>
            <person name="Copeland A."/>
            <person name="Lapidus A."/>
            <person name="Glavina del Rio T."/>
            <person name="Dalin E."/>
            <person name="Tice H."/>
            <person name="Bruce D."/>
            <person name="Goodwin L."/>
            <person name="Pitluck S."/>
            <person name="Peters L."/>
            <person name="Ovchinnikova G."/>
            <person name="Zeytun A."/>
            <person name="Lu M."/>
            <person name="Kyrpides N."/>
            <person name="Mavromatis K."/>
            <person name="Ivanova N."/>
            <person name="Brettin T."/>
            <person name="Detter J.C."/>
            <person name="Han C."/>
            <person name="Larimer F."/>
            <person name="Land M."/>
            <person name="Hauser L."/>
            <person name="Markowitz V."/>
            <person name="Cheng J.-F."/>
            <person name="Hugenholtz P."/>
            <person name="Woyke T."/>
            <person name="Wu D."/>
            <person name="Spring S."/>
            <person name="Schroeder M."/>
            <person name="Brambilla E."/>
            <person name="Klenk H.-P."/>
            <person name="Eisen J.A."/>
        </authorList>
    </citation>
    <scope>NUCLEOTIDE SEQUENCE [LARGE SCALE GENOMIC DNA]</scope>
    <source>
        <strain evidence="2">ATCC 49306 / DSM 6799 / DCB-1</strain>
    </source>
</reference>
<gene>
    <name evidence="1" type="ordered locus">Desti_1180</name>
</gene>
<proteinExistence type="predicted"/>
<name>I4C2V2_DESTA</name>
<organism evidence="1 2">
    <name type="scientific">Desulfomonile tiedjei (strain ATCC 49306 / DSM 6799 / DCB-1)</name>
    <dbReference type="NCBI Taxonomy" id="706587"/>
    <lineage>
        <taxon>Bacteria</taxon>
        <taxon>Pseudomonadati</taxon>
        <taxon>Thermodesulfobacteriota</taxon>
        <taxon>Desulfomonilia</taxon>
        <taxon>Desulfomonilales</taxon>
        <taxon>Desulfomonilaceae</taxon>
        <taxon>Desulfomonile</taxon>
    </lineage>
</organism>
<accession>I4C2V2</accession>
<dbReference type="RefSeq" id="WP_014809046.1">
    <property type="nucleotide sequence ID" value="NC_018025.1"/>
</dbReference>
<dbReference type="AlphaFoldDB" id="I4C2V2"/>
<evidence type="ECO:0000313" key="1">
    <source>
        <dbReference type="EMBL" id="AFM23893.1"/>
    </source>
</evidence>
<dbReference type="Proteomes" id="UP000006055">
    <property type="component" value="Chromosome"/>
</dbReference>
<dbReference type="STRING" id="706587.Desti_1180"/>